<organism evidence="2 3">
    <name type="scientific">Burkholderia pseudomallei (strain 1710b)</name>
    <dbReference type="NCBI Taxonomy" id="320372"/>
    <lineage>
        <taxon>Bacteria</taxon>
        <taxon>Pseudomonadati</taxon>
        <taxon>Pseudomonadota</taxon>
        <taxon>Betaproteobacteria</taxon>
        <taxon>Burkholderiales</taxon>
        <taxon>Burkholderiaceae</taxon>
        <taxon>Burkholderia</taxon>
        <taxon>pseudomallei group</taxon>
    </lineage>
</organism>
<proteinExistence type="predicted"/>
<dbReference type="KEGG" id="bpm:BURPS1710b_2890"/>
<dbReference type="EMBL" id="CP000124">
    <property type="protein sequence ID" value="ABA50203.1"/>
    <property type="molecule type" value="Genomic_DNA"/>
</dbReference>
<evidence type="ECO:0000313" key="2">
    <source>
        <dbReference type="EMBL" id="ABA50203.1"/>
    </source>
</evidence>
<gene>
    <name evidence="2" type="ordered locus">BURPS1710b_2890</name>
</gene>
<dbReference type="AlphaFoldDB" id="Q3JQ82"/>
<reference evidence="2 3" key="1">
    <citation type="submission" date="2005-09" db="EMBL/GenBank/DDBJ databases">
        <authorList>
            <person name="Woods D.E."/>
            <person name="Nierman W.C."/>
        </authorList>
    </citation>
    <scope>NUCLEOTIDE SEQUENCE [LARGE SCALE GENOMIC DNA]</scope>
    <source>
        <strain evidence="2 3">1710b</strain>
    </source>
</reference>
<evidence type="ECO:0000256" key="1">
    <source>
        <dbReference type="SAM" id="MobiDB-lite"/>
    </source>
</evidence>
<dbReference type="EnsemblBacteria" id="ABA50203">
    <property type="protein sequence ID" value="ABA50203"/>
    <property type="gene ID" value="BURPS1710b_2890"/>
</dbReference>
<dbReference type="HOGENOM" id="CLU_3165589_0_0_4"/>
<accession>Q3JQ82</accession>
<evidence type="ECO:0000313" key="3">
    <source>
        <dbReference type="Proteomes" id="UP000002700"/>
    </source>
</evidence>
<sequence length="47" mass="4742">MPATSSITGPGDSFIESASLRKMDQEAAPERAAATWSGASATTNVTA</sequence>
<dbReference type="Proteomes" id="UP000002700">
    <property type="component" value="Chromosome I"/>
</dbReference>
<feature type="region of interest" description="Disordered" evidence="1">
    <location>
        <begin position="22"/>
        <end position="47"/>
    </location>
</feature>
<name>Q3JQ82_BURP1</name>
<protein>
    <submittedName>
        <fullName evidence="2">Uncharacterized protein</fullName>
    </submittedName>
</protein>
<feature type="compositionally biased region" description="Low complexity" evidence="1">
    <location>
        <begin position="32"/>
        <end position="47"/>
    </location>
</feature>